<evidence type="ECO:0000313" key="3">
    <source>
        <dbReference type="Proteomes" id="UP001177744"/>
    </source>
</evidence>
<name>A0AA40LTI2_CNENI</name>
<feature type="compositionally biased region" description="Low complexity" evidence="1">
    <location>
        <begin position="117"/>
        <end position="133"/>
    </location>
</feature>
<dbReference type="AlphaFoldDB" id="A0AA40LTI2"/>
<dbReference type="EMBL" id="JAULJE010000005">
    <property type="protein sequence ID" value="KAK1343322.1"/>
    <property type="molecule type" value="Genomic_DNA"/>
</dbReference>
<dbReference type="Proteomes" id="UP001177744">
    <property type="component" value="Unassembled WGS sequence"/>
</dbReference>
<evidence type="ECO:0008006" key="4">
    <source>
        <dbReference type="Google" id="ProtNLM"/>
    </source>
</evidence>
<feature type="compositionally biased region" description="Gly residues" evidence="1">
    <location>
        <begin position="233"/>
        <end position="251"/>
    </location>
</feature>
<gene>
    <name evidence="2" type="ORF">QTO34_016101</name>
</gene>
<keyword evidence="3" id="KW-1185">Reference proteome</keyword>
<comment type="caution">
    <text evidence="2">The sequence shown here is derived from an EMBL/GenBank/DDBJ whole genome shotgun (WGS) entry which is preliminary data.</text>
</comment>
<feature type="region of interest" description="Disordered" evidence="1">
    <location>
        <begin position="226"/>
        <end position="253"/>
    </location>
</feature>
<accession>A0AA40LTI2</accession>
<proteinExistence type="predicted"/>
<feature type="region of interest" description="Disordered" evidence="1">
    <location>
        <begin position="76"/>
        <end position="159"/>
    </location>
</feature>
<organism evidence="2 3">
    <name type="scientific">Cnephaeus nilssonii</name>
    <name type="common">Northern bat</name>
    <name type="synonym">Eptesicus nilssonii</name>
    <dbReference type="NCBI Taxonomy" id="3371016"/>
    <lineage>
        <taxon>Eukaryota</taxon>
        <taxon>Metazoa</taxon>
        <taxon>Chordata</taxon>
        <taxon>Craniata</taxon>
        <taxon>Vertebrata</taxon>
        <taxon>Euteleostomi</taxon>
        <taxon>Mammalia</taxon>
        <taxon>Eutheria</taxon>
        <taxon>Laurasiatheria</taxon>
        <taxon>Chiroptera</taxon>
        <taxon>Yangochiroptera</taxon>
        <taxon>Vespertilionidae</taxon>
        <taxon>Cnephaeus</taxon>
    </lineage>
</organism>
<evidence type="ECO:0000313" key="2">
    <source>
        <dbReference type="EMBL" id="KAK1343322.1"/>
    </source>
</evidence>
<feature type="compositionally biased region" description="Low complexity" evidence="1">
    <location>
        <begin position="96"/>
        <end position="107"/>
    </location>
</feature>
<evidence type="ECO:0000256" key="1">
    <source>
        <dbReference type="SAM" id="MobiDB-lite"/>
    </source>
</evidence>
<sequence>MKIVRRTSRPVQQTRTPVRKNSKAILTSGPDDLPFEKASVLVVFWTLYPQPPQLSLIQLGPESLFQSCIKDVDNHIPGRSGGGSRSGGTVTCGRQGSPEASAPGAAPERAESSGARALPAHKAPDCAAAAAGAQERGQSFPRDRATGAPATQTRGPGPAPKMPAIAVLAAAAAWCFLQVHSRRLEALAGRVGPNGNFLDNDQWLSTVSQYDRDKYWNRFRDVSTGGGRLREGSGAGGGRCGPPGQLAGPGSGAVLPENFQGELGRPAPLCLLPVVQVWACAGRGRRPD</sequence>
<reference evidence="2" key="1">
    <citation type="submission" date="2023-06" db="EMBL/GenBank/DDBJ databases">
        <title>Reference genome for the Northern bat (Eptesicus nilssonii), a most northern bat species.</title>
        <authorList>
            <person name="Laine V.N."/>
            <person name="Pulliainen A.T."/>
            <person name="Lilley T.M."/>
        </authorList>
    </citation>
    <scope>NUCLEOTIDE SEQUENCE</scope>
    <source>
        <strain evidence="2">BLF_Eptnil</strain>
        <tissue evidence="2">Kidney</tissue>
    </source>
</reference>
<feature type="region of interest" description="Disordered" evidence="1">
    <location>
        <begin position="1"/>
        <end position="30"/>
    </location>
</feature>
<protein>
    <recommendedName>
        <fullName evidence="4">Testican-1</fullName>
    </recommendedName>
</protein>